<dbReference type="InterPro" id="IPR015422">
    <property type="entry name" value="PyrdxlP-dep_Trfase_small"/>
</dbReference>
<evidence type="ECO:0000256" key="1">
    <source>
        <dbReference type="ARBA" id="ARBA00001933"/>
    </source>
</evidence>
<dbReference type="PANTHER" id="PTHR43807:SF20">
    <property type="entry name" value="FI04487P"/>
    <property type="match status" value="1"/>
</dbReference>
<proteinExistence type="predicted"/>
<dbReference type="NCBIfam" id="NF009079">
    <property type="entry name" value="PRK12414.1"/>
    <property type="match status" value="1"/>
</dbReference>
<dbReference type="PANTHER" id="PTHR43807">
    <property type="entry name" value="FI04487P"/>
    <property type="match status" value="1"/>
</dbReference>
<dbReference type="RefSeq" id="WP_342160950.1">
    <property type="nucleotide sequence ID" value="NZ_JBCDNA010000003.1"/>
</dbReference>
<dbReference type="InterPro" id="IPR015424">
    <property type="entry name" value="PyrdxlP-dep_Trfase"/>
</dbReference>
<comment type="caution">
    <text evidence="6">The sequence shown here is derived from an EMBL/GenBank/DDBJ whole genome shotgun (WGS) entry which is preliminary data.</text>
</comment>
<name>A0ABU9L2X0_9FLAO</name>
<accession>A0ABU9L2X0</accession>
<dbReference type="CDD" id="cd00609">
    <property type="entry name" value="AAT_like"/>
    <property type="match status" value="1"/>
</dbReference>
<gene>
    <name evidence="6" type="ORF">AABB81_12820</name>
</gene>
<reference evidence="6 7" key="1">
    <citation type="submission" date="2024-04" db="EMBL/GenBank/DDBJ databases">
        <title>whole genome sequencing of Lutimonas vermicola strain IMCC1616.</title>
        <authorList>
            <person name="Bae S.S."/>
        </authorList>
    </citation>
    <scope>NUCLEOTIDE SEQUENCE [LARGE SCALE GENOMIC DNA]</scope>
    <source>
        <strain evidence="6 7">IMCC1616</strain>
    </source>
</reference>
<evidence type="ECO:0000256" key="4">
    <source>
        <dbReference type="ARBA" id="ARBA00022898"/>
    </source>
</evidence>
<dbReference type="InterPro" id="IPR015421">
    <property type="entry name" value="PyrdxlP-dep_Trfase_major"/>
</dbReference>
<dbReference type="Gene3D" id="3.40.640.10">
    <property type="entry name" value="Type I PLP-dependent aspartate aminotransferase-like (Major domain)"/>
    <property type="match status" value="1"/>
</dbReference>
<dbReference type="Pfam" id="PF00155">
    <property type="entry name" value="Aminotran_1_2"/>
    <property type="match status" value="1"/>
</dbReference>
<dbReference type="GO" id="GO:0008483">
    <property type="term" value="F:transaminase activity"/>
    <property type="evidence" value="ECO:0007669"/>
    <property type="project" value="UniProtKB-KW"/>
</dbReference>
<dbReference type="InterPro" id="IPR004839">
    <property type="entry name" value="Aminotransferase_I/II_large"/>
</dbReference>
<dbReference type="InterPro" id="IPR051326">
    <property type="entry name" value="Kynurenine-oxoglutarate_AT"/>
</dbReference>
<keyword evidence="2 6" id="KW-0032">Aminotransferase</keyword>
<keyword evidence="3" id="KW-0808">Transferase</keyword>
<comment type="cofactor">
    <cofactor evidence="1">
        <name>pyridoxal 5'-phosphate</name>
        <dbReference type="ChEBI" id="CHEBI:597326"/>
    </cofactor>
</comment>
<evidence type="ECO:0000313" key="7">
    <source>
        <dbReference type="Proteomes" id="UP001474120"/>
    </source>
</evidence>
<dbReference type="Gene3D" id="3.90.1150.10">
    <property type="entry name" value="Aspartate Aminotransferase, domain 1"/>
    <property type="match status" value="1"/>
</dbReference>
<dbReference type="NCBIfam" id="NF006569">
    <property type="entry name" value="PRK09082.1"/>
    <property type="match status" value="1"/>
</dbReference>
<organism evidence="6 7">
    <name type="scientific">Lutimonas vermicola</name>
    <dbReference type="NCBI Taxonomy" id="414288"/>
    <lineage>
        <taxon>Bacteria</taxon>
        <taxon>Pseudomonadati</taxon>
        <taxon>Bacteroidota</taxon>
        <taxon>Flavobacteriia</taxon>
        <taxon>Flavobacteriales</taxon>
        <taxon>Flavobacteriaceae</taxon>
        <taxon>Lutimonas</taxon>
    </lineage>
</organism>
<evidence type="ECO:0000313" key="6">
    <source>
        <dbReference type="EMBL" id="MEL4456784.1"/>
    </source>
</evidence>
<evidence type="ECO:0000256" key="3">
    <source>
        <dbReference type="ARBA" id="ARBA00022679"/>
    </source>
</evidence>
<dbReference type="Proteomes" id="UP001474120">
    <property type="component" value="Unassembled WGS sequence"/>
</dbReference>
<keyword evidence="7" id="KW-1185">Reference proteome</keyword>
<protein>
    <submittedName>
        <fullName evidence="6">Methionine aminotransferase</fullName>
    </submittedName>
</protein>
<dbReference type="EMBL" id="JBCDNA010000003">
    <property type="protein sequence ID" value="MEL4456784.1"/>
    <property type="molecule type" value="Genomic_DNA"/>
</dbReference>
<evidence type="ECO:0000259" key="5">
    <source>
        <dbReference type="Pfam" id="PF00155"/>
    </source>
</evidence>
<feature type="domain" description="Aminotransferase class I/classII large" evidence="5">
    <location>
        <begin position="31"/>
        <end position="376"/>
    </location>
</feature>
<dbReference type="SUPFAM" id="SSF53383">
    <property type="entry name" value="PLP-dependent transferases"/>
    <property type="match status" value="1"/>
</dbReference>
<evidence type="ECO:0000256" key="2">
    <source>
        <dbReference type="ARBA" id="ARBA00022576"/>
    </source>
</evidence>
<keyword evidence="4" id="KW-0663">Pyridoxal phosphate</keyword>
<sequence length="386" mass="43792">MPDYHAQVSSKLPDATTSIFAVMSKLAHEEHAINLSQGYPDFPSSPELIELVNKAMKGGFNQYAPMPGIYPLREVISQKIEMLYGAKYDPESEITITAGATQAIFTIITALVQKDDEVIIFAPAYDCYDPTIRLNGGKTVEIELKAPDFRIDWQQVKDVISERTKMIIINTPHNPTGTVMAKEDMLKLQDLVRDTQIMILSDEVYEHLIYDGLEHQSIARFSGLAERSFLVASFGKTFHNTGWKMGYCAGPHALMKEFRKVHQFNVFSVNHPVQKALTDYLKQKENYLYLPGFFQAKRDLFLNAIKDSNFSFKPSSGTYFQLLDYGRISKEPDLELAKKWTRELKLASIPISPFYKQSTDNKVLRFCFAKSDETLLKGAAILNSIK</sequence>